<reference evidence="1" key="2">
    <citation type="journal article" date="2015" name="Data Brief">
        <title>Shoot transcriptome of the giant reed, Arundo donax.</title>
        <authorList>
            <person name="Barrero R.A."/>
            <person name="Guerrero F.D."/>
            <person name="Moolhuijzen P."/>
            <person name="Goolsby J.A."/>
            <person name="Tidwell J."/>
            <person name="Bellgard S.E."/>
            <person name="Bellgard M.I."/>
        </authorList>
    </citation>
    <scope>NUCLEOTIDE SEQUENCE</scope>
    <source>
        <tissue evidence="1">Shoot tissue taken approximately 20 cm above the soil surface</tissue>
    </source>
</reference>
<organism evidence="1">
    <name type="scientific">Arundo donax</name>
    <name type="common">Giant reed</name>
    <name type="synonym">Donax arundinaceus</name>
    <dbReference type="NCBI Taxonomy" id="35708"/>
    <lineage>
        <taxon>Eukaryota</taxon>
        <taxon>Viridiplantae</taxon>
        <taxon>Streptophyta</taxon>
        <taxon>Embryophyta</taxon>
        <taxon>Tracheophyta</taxon>
        <taxon>Spermatophyta</taxon>
        <taxon>Magnoliopsida</taxon>
        <taxon>Liliopsida</taxon>
        <taxon>Poales</taxon>
        <taxon>Poaceae</taxon>
        <taxon>PACMAD clade</taxon>
        <taxon>Arundinoideae</taxon>
        <taxon>Arundineae</taxon>
        <taxon>Arundo</taxon>
    </lineage>
</organism>
<evidence type="ECO:0000313" key="1">
    <source>
        <dbReference type="EMBL" id="JAD97393.1"/>
    </source>
</evidence>
<protein>
    <submittedName>
        <fullName evidence="1">Uncharacterized protein</fullName>
    </submittedName>
</protein>
<name>A0A0A9EEE7_ARUDO</name>
<reference evidence="1" key="1">
    <citation type="submission" date="2014-09" db="EMBL/GenBank/DDBJ databases">
        <authorList>
            <person name="Magalhaes I.L.F."/>
            <person name="Oliveira U."/>
            <person name="Santos F.R."/>
            <person name="Vidigal T.H.D.A."/>
            <person name="Brescovit A.D."/>
            <person name="Santos A.J."/>
        </authorList>
    </citation>
    <scope>NUCLEOTIDE SEQUENCE</scope>
    <source>
        <tissue evidence="1">Shoot tissue taken approximately 20 cm above the soil surface</tissue>
    </source>
</reference>
<sequence length="39" mass="4808">MKQFNWIEIQCFRETVSILWMTCKNRQPIPCHYISEADF</sequence>
<accession>A0A0A9EEE7</accession>
<dbReference type="AlphaFoldDB" id="A0A0A9EEE7"/>
<proteinExistence type="predicted"/>
<dbReference type="EMBL" id="GBRH01200502">
    <property type="protein sequence ID" value="JAD97393.1"/>
    <property type="molecule type" value="Transcribed_RNA"/>
</dbReference>